<protein>
    <submittedName>
        <fullName evidence="4">Ankyrin repeat-containing protein</fullName>
    </submittedName>
</protein>
<sequence length="667" mass="78812">MDGITMLRFKHESERKKFMNLFPKNVNSGNINQMHDPFKTQAIHFLLESKYPQLKDLEYLISLGSSIQHEGGSNKYQPLGILIEKPVPLRKDLIFCLFDHCPTQTILDSQFFKIRLGFYNLKRKQLFKQFVEFLKIILIYWFEKEKEKQKEEKKENEKEEEKIQKKKKKKKQLYKKKYKTIDFILDCLNNKEDLTQFKESIQNQEIDLCFKDEKTNLNLVHTLLLSNRFDNFEQKLEILQRIIDHNKNNNKNKNQKILNEKINWINFSELHLVSLLPTKGAISEFSQRLTKLFINSGSNINTEDDYGVSPLYLHLEQATINENLIKYYLLSGSKIKFEPKNKTTTQNQRTTAFQLFCQHPCNSIEIFKLFLQQKPKLNFVLQPRENALNLICGRANATLEILQLLKKEGADFTTQEKRIFDDTLYIILGNEKCPKQKFEIIKYLINIGCDLSIENYYQGNALHFLCKKCNFPEFEECLIFFMKQLNISNISITNSFCDTPLHFLLKCYKSLSIPFLKTLFNEYHANFNLQNEQAKSPLYLYFANPNFNPKIMEFLIHKSKNAIKYLQNMQDKNTYLVHYICYSSNHPTVQKLEFLQNKCNMQLDLVSEYIADTALHTICGNRNIDKYLSIIKFFIKNGFEINQLNINNQTPLFVLVESIDNNLHLLI</sequence>
<evidence type="ECO:0000256" key="1">
    <source>
        <dbReference type="ARBA" id="ARBA00022737"/>
    </source>
</evidence>
<dbReference type="InterPro" id="IPR051165">
    <property type="entry name" value="Multifunctional_ANK_Repeat"/>
</dbReference>
<gene>
    <name evidence="4" type="ORF">M0813_00841</name>
</gene>
<evidence type="ECO:0000256" key="2">
    <source>
        <dbReference type="ARBA" id="ARBA00023043"/>
    </source>
</evidence>
<evidence type="ECO:0000313" key="5">
    <source>
        <dbReference type="Proteomes" id="UP001150062"/>
    </source>
</evidence>
<dbReference type="InterPro" id="IPR036770">
    <property type="entry name" value="Ankyrin_rpt-contain_sf"/>
</dbReference>
<keyword evidence="3" id="KW-0175">Coiled coil</keyword>
<dbReference type="EMBL" id="JAOAOG010000304">
    <property type="protein sequence ID" value="KAJ6231026.1"/>
    <property type="molecule type" value="Genomic_DNA"/>
</dbReference>
<name>A0ABQ8XEE3_9EUKA</name>
<dbReference type="SUPFAM" id="SSF48403">
    <property type="entry name" value="Ankyrin repeat"/>
    <property type="match status" value="1"/>
</dbReference>
<keyword evidence="5" id="KW-1185">Reference proteome</keyword>
<dbReference type="SMART" id="SM00248">
    <property type="entry name" value="ANK"/>
    <property type="match status" value="5"/>
</dbReference>
<dbReference type="InterPro" id="IPR002110">
    <property type="entry name" value="Ankyrin_rpt"/>
</dbReference>
<dbReference type="PANTHER" id="PTHR24123:SF128">
    <property type="entry name" value="ANK_REP_REGION DOMAIN-CONTAINING PROTEIN"/>
    <property type="match status" value="1"/>
</dbReference>
<keyword evidence="1" id="KW-0677">Repeat</keyword>
<organism evidence="4 5">
    <name type="scientific">Anaeramoeba flamelloides</name>
    <dbReference type="NCBI Taxonomy" id="1746091"/>
    <lineage>
        <taxon>Eukaryota</taxon>
        <taxon>Metamonada</taxon>
        <taxon>Anaeramoebidae</taxon>
        <taxon>Anaeramoeba</taxon>
    </lineage>
</organism>
<evidence type="ECO:0000313" key="4">
    <source>
        <dbReference type="EMBL" id="KAJ6231026.1"/>
    </source>
</evidence>
<reference evidence="4" key="1">
    <citation type="submission" date="2022-08" db="EMBL/GenBank/DDBJ databases">
        <title>Novel sulfate-reducing endosymbionts in the free-living metamonad Anaeramoeba.</title>
        <authorList>
            <person name="Jerlstrom-Hultqvist J."/>
            <person name="Cepicka I."/>
            <person name="Gallot-Lavallee L."/>
            <person name="Salas-Leiva D."/>
            <person name="Curtis B.A."/>
            <person name="Zahonova K."/>
            <person name="Pipaliya S."/>
            <person name="Dacks J."/>
            <person name="Roger A.J."/>
        </authorList>
    </citation>
    <scope>NUCLEOTIDE SEQUENCE</scope>
    <source>
        <strain evidence="4">Schooner1</strain>
    </source>
</reference>
<proteinExistence type="predicted"/>
<feature type="coiled-coil region" evidence="3">
    <location>
        <begin position="142"/>
        <end position="176"/>
    </location>
</feature>
<keyword evidence="2" id="KW-0040">ANK repeat</keyword>
<dbReference type="Proteomes" id="UP001150062">
    <property type="component" value="Unassembled WGS sequence"/>
</dbReference>
<feature type="coiled-coil region" evidence="3">
    <location>
        <begin position="229"/>
        <end position="256"/>
    </location>
</feature>
<dbReference type="PANTHER" id="PTHR24123">
    <property type="entry name" value="ANKYRIN REPEAT-CONTAINING"/>
    <property type="match status" value="1"/>
</dbReference>
<dbReference type="Gene3D" id="1.25.40.20">
    <property type="entry name" value="Ankyrin repeat-containing domain"/>
    <property type="match status" value="3"/>
</dbReference>
<comment type="caution">
    <text evidence="4">The sequence shown here is derived from an EMBL/GenBank/DDBJ whole genome shotgun (WGS) entry which is preliminary data.</text>
</comment>
<evidence type="ECO:0000256" key="3">
    <source>
        <dbReference type="SAM" id="Coils"/>
    </source>
</evidence>
<accession>A0ABQ8XEE3</accession>